<evidence type="ECO:0000313" key="2">
    <source>
        <dbReference type="Proteomes" id="UP001060085"/>
    </source>
</evidence>
<gene>
    <name evidence="1" type="ORF">M9H77_04623</name>
</gene>
<organism evidence="1 2">
    <name type="scientific">Catharanthus roseus</name>
    <name type="common">Madagascar periwinkle</name>
    <name type="synonym">Vinca rosea</name>
    <dbReference type="NCBI Taxonomy" id="4058"/>
    <lineage>
        <taxon>Eukaryota</taxon>
        <taxon>Viridiplantae</taxon>
        <taxon>Streptophyta</taxon>
        <taxon>Embryophyta</taxon>
        <taxon>Tracheophyta</taxon>
        <taxon>Spermatophyta</taxon>
        <taxon>Magnoliopsida</taxon>
        <taxon>eudicotyledons</taxon>
        <taxon>Gunneridae</taxon>
        <taxon>Pentapetalae</taxon>
        <taxon>asterids</taxon>
        <taxon>lamiids</taxon>
        <taxon>Gentianales</taxon>
        <taxon>Apocynaceae</taxon>
        <taxon>Rauvolfioideae</taxon>
        <taxon>Vinceae</taxon>
        <taxon>Catharanthinae</taxon>
        <taxon>Catharanthus</taxon>
    </lineage>
</organism>
<dbReference type="EMBL" id="CM044701">
    <property type="protein sequence ID" value="KAI5683395.1"/>
    <property type="molecule type" value="Genomic_DNA"/>
</dbReference>
<comment type="caution">
    <text evidence="1">The sequence shown here is derived from an EMBL/GenBank/DDBJ whole genome shotgun (WGS) entry which is preliminary data.</text>
</comment>
<reference evidence="2" key="1">
    <citation type="journal article" date="2023" name="Nat. Plants">
        <title>Single-cell RNA sequencing provides a high-resolution roadmap for understanding the multicellular compartmentation of specialized metabolism.</title>
        <authorList>
            <person name="Sun S."/>
            <person name="Shen X."/>
            <person name="Li Y."/>
            <person name="Li Y."/>
            <person name="Wang S."/>
            <person name="Li R."/>
            <person name="Zhang H."/>
            <person name="Shen G."/>
            <person name="Guo B."/>
            <person name="Wei J."/>
            <person name="Xu J."/>
            <person name="St-Pierre B."/>
            <person name="Chen S."/>
            <person name="Sun C."/>
        </authorList>
    </citation>
    <scope>NUCLEOTIDE SEQUENCE [LARGE SCALE GENOMIC DNA]</scope>
</reference>
<dbReference type="Proteomes" id="UP001060085">
    <property type="component" value="Linkage Group LG01"/>
</dbReference>
<evidence type="ECO:0000313" key="1">
    <source>
        <dbReference type="EMBL" id="KAI5683395.1"/>
    </source>
</evidence>
<name>A0ACC0CER2_CATRO</name>
<accession>A0ACC0CER2</accession>
<proteinExistence type="predicted"/>
<keyword evidence="2" id="KW-1185">Reference proteome</keyword>
<sequence length="163" mass="18924">MVKVKNANVGRGENFEEGGSSRGGRIGKGKRLELGHHKGSSLSKKLLTLKNGQEKGERLLHITELIYLTWKMMKKNEGQEAMNVDGEESEEETFRREMSKRRGKNELKKLYKKNKRCTKGVSRAIYKEAKDHSRLQLYQEYMFKCEGKYMFYRKTGCPTFCSV</sequence>
<protein>
    <submittedName>
        <fullName evidence="1">Uncharacterized protein</fullName>
    </submittedName>
</protein>